<dbReference type="SUPFAM" id="SSF48239">
    <property type="entry name" value="Terpenoid cyclases/Protein prenyltransferases"/>
    <property type="match status" value="1"/>
</dbReference>
<dbReference type="AlphaFoldDB" id="A0A239IJN0"/>
<protein>
    <submittedName>
        <fullName evidence="1">Prenyltransferase and squalene oxidase repeat-containing protein</fullName>
    </submittedName>
</protein>
<dbReference type="OrthoDB" id="370326at2"/>
<dbReference type="InterPro" id="IPR008930">
    <property type="entry name" value="Terpenoid_cyclase/PrenylTrfase"/>
</dbReference>
<dbReference type="Proteomes" id="UP000198362">
    <property type="component" value="Unassembled WGS sequence"/>
</dbReference>
<gene>
    <name evidence="1" type="ORF">SAMN05421812_102409</name>
</gene>
<dbReference type="GO" id="GO:0016740">
    <property type="term" value="F:transferase activity"/>
    <property type="evidence" value="ECO:0007669"/>
    <property type="project" value="UniProtKB-KW"/>
</dbReference>
<dbReference type="Gene3D" id="1.50.10.20">
    <property type="match status" value="1"/>
</dbReference>
<reference evidence="1 2" key="1">
    <citation type="submission" date="2017-06" db="EMBL/GenBank/DDBJ databases">
        <authorList>
            <person name="Kim H.J."/>
            <person name="Triplett B.A."/>
        </authorList>
    </citation>
    <scope>NUCLEOTIDE SEQUENCE [LARGE SCALE GENOMIC DNA]</scope>
    <source>
        <strain evidence="1 2">CGMCC 4.5593</strain>
    </source>
</reference>
<keyword evidence="1" id="KW-0808">Transferase</keyword>
<keyword evidence="2" id="KW-1185">Reference proteome</keyword>
<proteinExistence type="predicted"/>
<sequence length="269" mass="30507">MRWRVLRDLAGATEAEVARERDRVAVDGWGARLLAEQSADGNWGGGVYTPKWTSTTYTLLHLLWLGLPAGHPAALRGCARLWEWQARKRVTEICIVAMFVRVSQAFGHQTDEVAEAVDFLLDQQQDDGGWNCSARGDRAKHSSFHTTIMALEALDAPAAQRGRDFFLDHRLYRSHRTGAVAIKASTRFPAFPEWHFDVLRGLEHFAGTSAPGDERLADAIDVVRSARRRDGRWPRHQPYPGPQWFTLEPPGPSRWTTMRALRVLNWWDS</sequence>
<dbReference type="RefSeq" id="WP_089245443.1">
    <property type="nucleotide sequence ID" value="NZ_FZPH01000002.1"/>
</dbReference>
<accession>A0A239IJN0</accession>
<dbReference type="EMBL" id="FZPH01000002">
    <property type="protein sequence ID" value="SNS93223.1"/>
    <property type="molecule type" value="Genomic_DNA"/>
</dbReference>
<evidence type="ECO:0000313" key="2">
    <source>
        <dbReference type="Proteomes" id="UP000198362"/>
    </source>
</evidence>
<evidence type="ECO:0000313" key="1">
    <source>
        <dbReference type="EMBL" id="SNS93223.1"/>
    </source>
</evidence>
<name>A0A239IJN0_9ACTN</name>
<organism evidence="1 2">
    <name type="scientific">Asanoa hainanensis</name>
    <dbReference type="NCBI Taxonomy" id="560556"/>
    <lineage>
        <taxon>Bacteria</taxon>
        <taxon>Bacillati</taxon>
        <taxon>Actinomycetota</taxon>
        <taxon>Actinomycetes</taxon>
        <taxon>Micromonosporales</taxon>
        <taxon>Micromonosporaceae</taxon>
        <taxon>Asanoa</taxon>
    </lineage>
</organism>